<organism evidence="2 3">
    <name type="scientific">Candidatus Saganbacteria bacterium</name>
    <dbReference type="NCBI Taxonomy" id="2575572"/>
    <lineage>
        <taxon>Bacteria</taxon>
        <taxon>Bacillati</taxon>
        <taxon>Saganbacteria</taxon>
    </lineage>
</organism>
<evidence type="ECO:0000313" key="2">
    <source>
        <dbReference type="EMBL" id="KAF0134644.1"/>
    </source>
</evidence>
<dbReference type="AlphaFoldDB" id="A0A833L1M8"/>
<dbReference type="PANTHER" id="PTHR38755:SF1">
    <property type="entry name" value="METHYLENE-TETRAHYDROFOLATE REDUCTASE C-TERMINAL DOMAIN-CONTAINING PROTEIN"/>
    <property type="match status" value="1"/>
</dbReference>
<dbReference type="PANTHER" id="PTHR38755">
    <property type="entry name" value="5,10-METHYLENETETRAHYDROFOLATE REDUCTASE"/>
    <property type="match status" value="1"/>
</dbReference>
<accession>A0A833L1M8</accession>
<name>A0A833L1M8_UNCSA</name>
<dbReference type="EMBL" id="WPAF01000006">
    <property type="protein sequence ID" value="KAF0134644.1"/>
    <property type="molecule type" value="Genomic_DNA"/>
</dbReference>
<proteinExistence type="predicted"/>
<sequence length="214" mass="23612">MIITEKKSKEKILEYLKEAKSVFVIGCGRCATSCETGGEKETTEMAEFLSKHGKKIIGTVVIEAPCDERLVNKEFNKIGTKANKADAILVLSCGAGVQVVSDFADVPAYPALDSMFLGKTRRLGKFAELCIMCGDCILDDTGGICPVSRCSKGLLNGPCGGSHNGKCEVDPAYDCGWYLIFERLNKLKQIDKIKKFKKTKDYSRIIRPRKLEIR</sequence>
<dbReference type="Proteomes" id="UP000488506">
    <property type="component" value="Unassembled WGS sequence"/>
</dbReference>
<reference evidence="2 3" key="1">
    <citation type="submission" date="2019-12" db="EMBL/GenBank/DDBJ databases">
        <authorList>
            <person name="Wolfe R."/>
            <person name="Danczak R."/>
            <person name="Wilkins M."/>
        </authorList>
    </citation>
    <scope>NUCLEOTIDE SEQUENCE [LARGE SCALE GENOMIC DNA]</scope>
    <source>
        <strain evidence="2">X2_MaxBin.013</strain>
    </source>
</reference>
<feature type="domain" description="Methylene-tetrahydrofolate reductase C-terminal-like" evidence="1">
    <location>
        <begin position="109"/>
        <end position="203"/>
    </location>
</feature>
<evidence type="ECO:0000313" key="3">
    <source>
        <dbReference type="Proteomes" id="UP000488506"/>
    </source>
</evidence>
<comment type="caution">
    <text evidence="2">The sequence shown here is derived from an EMBL/GenBank/DDBJ whole genome shotgun (WGS) entry which is preliminary data.</text>
</comment>
<dbReference type="Pfam" id="PF12225">
    <property type="entry name" value="DUF5981"/>
    <property type="match status" value="1"/>
</dbReference>
<dbReference type="InterPro" id="IPR022026">
    <property type="entry name" value="DUF5981"/>
</dbReference>
<gene>
    <name evidence="2" type="ORF">FD145_475</name>
</gene>
<protein>
    <recommendedName>
        <fullName evidence="1">Methylene-tetrahydrofolate reductase C-terminal-like domain-containing protein</fullName>
    </recommendedName>
</protein>
<evidence type="ECO:0000259" key="1">
    <source>
        <dbReference type="Pfam" id="PF12225"/>
    </source>
</evidence>